<evidence type="ECO:0000313" key="2">
    <source>
        <dbReference type="Proteomes" id="UP000518752"/>
    </source>
</evidence>
<sequence length="141" mass="16180">MSALLPRFFHLLLAPTSPSFGLNQLWSFPIAPRSIRQAGLTIAASTFSYTLFLKFRVECRDWILGWSLRQIHSIHDEMRGYIDDVNELTTAVIFMELPFAHEEDGAVLKKTHSDYTKRINKLTRSLTKVLIMAKAAMLLLR</sequence>
<comment type="caution">
    <text evidence="1">The sequence shown here is derived from an EMBL/GenBank/DDBJ whole genome shotgun (WGS) entry which is preliminary data.</text>
</comment>
<name>A0A8H5GXJ1_9AGAR</name>
<reference evidence="1 2" key="1">
    <citation type="journal article" date="2020" name="ISME J.">
        <title>Uncovering the hidden diversity of litter-decomposition mechanisms in mushroom-forming fungi.</title>
        <authorList>
            <person name="Floudas D."/>
            <person name="Bentzer J."/>
            <person name="Ahren D."/>
            <person name="Johansson T."/>
            <person name="Persson P."/>
            <person name="Tunlid A."/>
        </authorList>
    </citation>
    <scope>NUCLEOTIDE SEQUENCE [LARGE SCALE GENOMIC DNA]</scope>
    <source>
        <strain evidence="1 2">CBS 406.79</strain>
    </source>
</reference>
<evidence type="ECO:0000313" key="1">
    <source>
        <dbReference type="EMBL" id="KAF5372794.1"/>
    </source>
</evidence>
<accession>A0A8H5GXJ1</accession>
<dbReference type="Proteomes" id="UP000518752">
    <property type="component" value="Unassembled WGS sequence"/>
</dbReference>
<gene>
    <name evidence="1" type="ORF">D9757_011115</name>
</gene>
<organism evidence="1 2">
    <name type="scientific">Collybiopsis confluens</name>
    <dbReference type="NCBI Taxonomy" id="2823264"/>
    <lineage>
        <taxon>Eukaryota</taxon>
        <taxon>Fungi</taxon>
        <taxon>Dikarya</taxon>
        <taxon>Basidiomycota</taxon>
        <taxon>Agaricomycotina</taxon>
        <taxon>Agaricomycetes</taxon>
        <taxon>Agaricomycetidae</taxon>
        <taxon>Agaricales</taxon>
        <taxon>Marasmiineae</taxon>
        <taxon>Omphalotaceae</taxon>
        <taxon>Collybiopsis</taxon>
    </lineage>
</organism>
<dbReference type="AlphaFoldDB" id="A0A8H5GXJ1"/>
<protein>
    <submittedName>
        <fullName evidence="1">Uncharacterized protein</fullName>
    </submittedName>
</protein>
<keyword evidence="2" id="KW-1185">Reference proteome</keyword>
<dbReference type="EMBL" id="JAACJN010000108">
    <property type="protein sequence ID" value="KAF5372794.1"/>
    <property type="molecule type" value="Genomic_DNA"/>
</dbReference>
<proteinExistence type="predicted"/>